<keyword evidence="7" id="KW-0418">Kinase</keyword>
<protein>
    <submittedName>
        <fullName evidence="9">PTS system mannose/fructose family IIA component</fullName>
    </submittedName>
</protein>
<dbReference type="InterPro" id="IPR036662">
    <property type="entry name" value="PTS_EIIA_man-typ_sf"/>
</dbReference>
<comment type="subcellular location">
    <subcellularLocation>
        <location evidence="1">Cytoplasm</location>
    </subcellularLocation>
</comment>
<dbReference type="GO" id="GO:0016020">
    <property type="term" value="C:membrane"/>
    <property type="evidence" value="ECO:0007669"/>
    <property type="project" value="InterPro"/>
</dbReference>
<dbReference type="GO" id="GO:0005737">
    <property type="term" value="C:cytoplasm"/>
    <property type="evidence" value="ECO:0007669"/>
    <property type="project" value="UniProtKB-SubCell"/>
</dbReference>
<evidence type="ECO:0000313" key="9">
    <source>
        <dbReference type="EMBL" id="ACG62532.1"/>
    </source>
</evidence>
<accession>B4U3G5</accession>
<evidence type="ECO:0000256" key="5">
    <source>
        <dbReference type="ARBA" id="ARBA00022679"/>
    </source>
</evidence>
<keyword evidence="4" id="KW-0762">Sugar transport</keyword>
<keyword evidence="3" id="KW-0963">Cytoplasm</keyword>
<dbReference type="KEGG" id="sez:Sez_1187"/>
<dbReference type="PROSITE" id="PS51096">
    <property type="entry name" value="PTS_EIIA_TYPE_4"/>
    <property type="match status" value="1"/>
</dbReference>
<dbReference type="Proteomes" id="UP000001873">
    <property type="component" value="Chromosome"/>
</dbReference>
<dbReference type="Gene3D" id="3.40.50.510">
    <property type="entry name" value="Phosphotransferase system, mannose-type IIA component"/>
    <property type="match status" value="1"/>
</dbReference>
<dbReference type="InterPro" id="IPR004701">
    <property type="entry name" value="PTS_EIIA_man-typ"/>
</dbReference>
<organism evidence="9 10">
    <name type="scientific">Streptococcus equi subsp. zooepidemicus (strain MGCS10565)</name>
    <dbReference type="NCBI Taxonomy" id="552526"/>
    <lineage>
        <taxon>Bacteria</taxon>
        <taxon>Bacillati</taxon>
        <taxon>Bacillota</taxon>
        <taxon>Bacilli</taxon>
        <taxon>Lactobacillales</taxon>
        <taxon>Streptococcaceae</taxon>
        <taxon>Streptococcus</taxon>
    </lineage>
</organism>
<reference evidence="9 10" key="1">
    <citation type="journal article" date="2008" name="PLoS ONE">
        <title>Genome sequence of a lancefield group C Streptococcus zooepidemicus strain causing epidemic nephritis: new information about an old disease.</title>
        <authorList>
            <person name="Beres S.B."/>
            <person name="Sesso R."/>
            <person name="Pinto S.W.L."/>
            <person name="Hoe N.P."/>
            <person name="Porcella S.F."/>
            <person name="Deleo F.R."/>
            <person name="Musser J.M."/>
        </authorList>
    </citation>
    <scope>NUCLEOTIDE SEQUENCE [LARGE SCALE GENOMIC DNA]</scope>
    <source>
        <strain evidence="9 10">MGCS10565</strain>
    </source>
</reference>
<dbReference type="InterPro" id="IPR051471">
    <property type="entry name" value="Bacterial_PTS_sugar_comp"/>
</dbReference>
<evidence type="ECO:0000256" key="1">
    <source>
        <dbReference type="ARBA" id="ARBA00004496"/>
    </source>
</evidence>
<evidence type="ECO:0000256" key="2">
    <source>
        <dbReference type="ARBA" id="ARBA00022448"/>
    </source>
</evidence>
<dbReference type="InterPro" id="IPR033887">
    <property type="entry name" value="PTS_IIA_man"/>
</dbReference>
<dbReference type="CDD" id="cd00006">
    <property type="entry name" value="PTS_IIA_man"/>
    <property type="match status" value="1"/>
</dbReference>
<dbReference type="GO" id="GO:0009401">
    <property type="term" value="P:phosphoenolpyruvate-dependent sugar phosphotransferase system"/>
    <property type="evidence" value="ECO:0007669"/>
    <property type="project" value="UniProtKB-KW"/>
</dbReference>
<proteinExistence type="predicted"/>
<name>B4U3G5_STREM</name>
<evidence type="ECO:0000259" key="8">
    <source>
        <dbReference type="PROSITE" id="PS51096"/>
    </source>
</evidence>
<keyword evidence="6" id="KW-0598">Phosphotransferase system</keyword>
<dbReference type="GO" id="GO:0016301">
    <property type="term" value="F:kinase activity"/>
    <property type="evidence" value="ECO:0007669"/>
    <property type="project" value="UniProtKB-KW"/>
</dbReference>
<evidence type="ECO:0000256" key="6">
    <source>
        <dbReference type="ARBA" id="ARBA00022683"/>
    </source>
</evidence>
<dbReference type="Pfam" id="PF03610">
    <property type="entry name" value="EIIA-man"/>
    <property type="match status" value="1"/>
</dbReference>
<gene>
    <name evidence="9" type="ordered locus">Sez_1187</name>
</gene>
<evidence type="ECO:0000256" key="3">
    <source>
        <dbReference type="ARBA" id="ARBA00022490"/>
    </source>
</evidence>
<evidence type="ECO:0000256" key="7">
    <source>
        <dbReference type="ARBA" id="ARBA00022777"/>
    </source>
</evidence>
<dbReference type="SUPFAM" id="SSF53062">
    <property type="entry name" value="PTS system fructose IIA component-like"/>
    <property type="match status" value="1"/>
</dbReference>
<evidence type="ECO:0000256" key="4">
    <source>
        <dbReference type="ARBA" id="ARBA00022597"/>
    </source>
</evidence>
<dbReference type="HOGENOM" id="CLU_123235_3_2_9"/>
<keyword evidence="2" id="KW-0813">Transport</keyword>
<dbReference type="AlphaFoldDB" id="B4U3G5"/>
<keyword evidence="5" id="KW-0808">Transferase</keyword>
<dbReference type="EMBL" id="CP001129">
    <property type="protein sequence ID" value="ACG62532.1"/>
    <property type="molecule type" value="Genomic_DNA"/>
</dbReference>
<feature type="domain" description="PTS EIIA type-4" evidence="8">
    <location>
        <begin position="33"/>
        <end position="158"/>
    </location>
</feature>
<dbReference type="PANTHER" id="PTHR33799">
    <property type="entry name" value="PTS PERMEASE-RELATED-RELATED"/>
    <property type="match status" value="1"/>
</dbReference>
<evidence type="ECO:0000313" key="10">
    <source>
        <dbReference type="Proteomes" id="UP000001873"/>
    </source>
</evidence>
<dbReference type="PANTHER" id="PTHR33799:SF1">
    <property type="entry name" value="PTS SYSTEM MANNOSE-SPECIFIC EIIAB COMPONENT-RELATED"/>
    <property type="match status" value="1"/>
</dbReference>
<sequence>MIEYNYSLVIRVNEIELLIWFSLSKRAVGGSMKRKFLIGSHGKMASGLKSSIDILAGRGQELQIIDAYIDDSDYTEQVLTFIEDVAADEQALIFTDLLGGSVNQKIVTALMNSGKENIFLISNSNLAALLSLMFLKSEEELTKDEIVATINDSQVQLVDLAPATAAEDDFFN</sequence>